<protein>
    <submittedName>
        <fullName evidence="2">Putative regulatory protein, FmdB family</fullName>
    </submittedName>
</protein>
<reference evidence="3" key="1">
    <citation type="submission" date="2017-06" db="EMBL/GenBank/DDBJ databases">
        <authorList>
            <person name="Varghese N."/>
            <person name="Submissions S."/>
        </authorList>
    </citation>
    <scope>NUCLEOTIDE SEQUENCE [LARGE SCALE GENOMIC DNA]</scope>
    <source>
        <strain evidence="3">DSM 15668</strain>
    </source>
</reference>
<dbReference type="Pfam" id="PF09723">
    <property type="entry name" value="Zn_ribbon_8"/>
    <property type="match status" value="1"/>
</dbReference>
<proteinExistence type="predicted"/>
<organism evidence="2 3">
    <name type="scientific">Desulfurobacterium atlanticum</name>
    <dbReference type="NCBI Taxonomy" id="240169"/>
    <lineage>
        <taxon>Bacteria</taxon>
        <taxon>Pseudomonadati</taxon>
        <taxon>Aquificota</taxon>
        <taxon>Aquificia</taxon>
        <taxon>Desulfurobacteriales</taxon>
        <taxon>Desulfurobacteriaceae</taxon>
        <taxon>Desulfurobacterium</taxon>
    </lineage>
</organism>
<accession>A0A238ZUF5</accession>
<name>A0A238ZUF5_9BACT</name>
<keyword evidence="3" id="KW-1185">Reference proteome</keyword>
<gene>
    <name evidence="2" type="ORF">SAMN06265340_11230</name>
</gene>
<dbReference type="AlphaFoldDB" id="A0A238ZUF5"/>
<dbReference type="EMBL" id="FZOB01000012">
    <property type="protein sequence ID" value="SNR87057.1"/>
    <property type="molecule type" value="Genomic_DNA"/>
</dbReference>
<feature type="domain" description="Putative regulatory protein FmdB zinc ribbon" evidence="1">
    <location>
        <begin position="1"/>
        <end position="43"/>
    </location>
</feature>
<dbReference type="InterPro" id="IPR013429">
    <property type="entry name" value="Regulatory_FmdB_Zinc_ribbon"/>
</dbReference>
<dbReference type="OrthoDB" id="9813321at2"/>
<sequence>MPVYEFKCEDCQKEFEKFLISASKIDEVKCPFCDSKNVKKKISACGVKGSGEGKISGTSSCSPFG</sequence>
<dbReference type="Gene3D" id="2.20.28.30">
    <property type="entry name" value="RNA polymerase ii, chain L"/>
    <property type="match status" value="1"/>
</dbReference>
<dbReference type="RefSeq" id="WP_089323509.1">
    <property type="nucleotide sequence ID" value="NZ_FZOB01000012.1"/>
</dbReference>
<evidence type="ECO:0000259" key="1">
    <source>
        <dbReference type="SMART" id="SM00834"/>
    </source>
</evidence>
<evidence type="ECO:0000313" key="3">
    <source>
        <dbReference type="Proteomes" id="UP000198405"/>
    </source>
</evidence>
<dbReference type="SMART" id="SM00834">
    <property type="entry name" value="CxxC_CXXC_SSSS"/>
    <property type="match status" value="1"/>
</dbReference>
<dbReference type="Proteomes" id="UP000198405">
    <property type="component" value="Unassembled WGS sequence"/>
</dbReference>
<dbReference type="NCBIfam" id="TIGR02605">
    <property type="entry name" value="CxxC_CxxC_SSSS"/>
    <property type="match status" value="1"/>
</dbReference>
<evidence type="ECO:0000313" key="2">
    <source>
        <dbReference type="EMBL" id="SNR87057.1"/>
    </source>
</evidence>